<dbReference type="Gene3D" id="3.40.50.300">
    <property type="entry name" value="P-loop containing nucleotide triphosphate hydrolases"/>
    <property type="match status" value="2"/>
</dbReference>
<keyword evidence="3" id="KW-1185">Reference proteome</keyword>
<evidence type="ECO:0000313" key="2">
    <source>
        <dbReference type="EMBL" id="BBM44278.1"/>
    </source>
</evidence>
<dbReference type="InterPro" id="IPR027417">
    <property type="entry name" value="P-loop_NTPase"/>
</dbReference>
<dbReference type="Pfam" id="PF13175">
    <property type="entry name" value="AAA_15"/>
    <property type="match status" value="1"/>
</dbReference>
<dbReference type="PANTHER" id="PTHR43581">
    <property type="entry name" value="ATP/GTP PHOSPHATASE"/>
    <property type="match status" value="1"/>
</dbReference>
<dbReference type="InterPro" id="IPR051396">
    <property type="entry name" value="Bact_Antivir_Def_Nuclease"/>
</dbReference>
<evidence type="ECO:0000313" key="3">
    <source>
        <dbReference type="Proteomes" id="UP000422644"/>
    </source>
</evidence>
<dbReference type="InterPro" id="IPR041685">
    <property type="entry name" value="AAA_GajA/Old/RecF-like"/>
</dbReference>
<dbReference type="OrthoDB" id="9801813at2"/>
<protein>
    <recommendedName>
        <fullName evidence="1">Endonuclease GajA/Old nuclease/RecF-like AAA domain-containing protein</fullName>
    </recommendedName>
</protein>
<proteinExistence type="predicted"/>
<reference evidence="2 3" key="1">
    <citation type="submission" date="2019-07" db="EMBL/GenBank/DDBJ databases">
        <title>Complete Genome Sequence of Leptotrichia trevisanii Strain JMUB3870.</title>
        <authorList>
            <person name="Watanabe S."/>
            <person name="Cui L."/>
        </authorList>
    </citation>
    <scope>NUCLEOTIDE SEQUENCE [LARGE SCALE GENOMIC DNA]</scope>
    <source>
        <strain evidence="2 3">JMUB3870</strain>
    </source>
</reference>
<dbReference type="RefSeq" id="WP_026748556.1">
    <property type="nucleotide sequence ID" value="NZ_AP019831.1"/>
</dbReference>
<dbReference type="PANTHER" id="PTHR43581:SF2">
    <property type="entry name" value="EXCINUCLEASE ATPASE SUBUNIT"/>
    <property type="match status" value="1"/>
</dbReference>
<name>A0A510JY25_9FUSO</name>
<feature type="domain" description="Endonuclease GajA/Old nuclease/RecF-like AAA" evidence="1">
    <location>
        <begin position="2"/>
        <end position="358"/>
    </location>
</feature>
<sequence>MKLTINNIGKLKNAEVEINGITVIAGENNTGKSTVGKSLWALFNGLYKINEQIFLEKLDNIEDVLEKFYRTETNDFTTFRNYMDKVRDFRRKIYSNRDWLDFDENKLKEKIRVLFGNDIEMEDIDELSDEILQVINIKEEKIIQRIIQNRLRNEFNGQINNLYSSSIGELILEIKKKKFEVKIFNEKVEKTNIDGFLNTEALYIDTPDVVDSVGNIYFGNRSVNHKEQLEVKISDITPKEEDIITEVDNEEKLKKIYSELDKIIGGKFIKKDFRKISYIEENSKIELNIRNLSTGIKTFVILKILLDNGSLKKNGTIILDEPEIHLHPEWQIKFAELIVLLQKEFGMHILLTTHSPYFLEAIEVYSKKYEIVEKCKYYLSENKNNFSSIKDVTNDLEKIYKKLAAPFQKLEDIEYE</sequence>
<accession>A0A510JY25</accession>
<dbReference type="Proteomes" id="UP000422644">
    <property type="component" value="Chromosome"/>
</dbReference>
<organism evidence="2 3">
    <name type="scientific">Leptotrichia trevisanii</name>
    <dbReference type="NCBI Taxonomy" id="109328"/>
    <lineage>
        <taxon>Bacteria</taxon>
        <taxon>Fusobacteriati</taxon>
        <taxon>Fusobacteriota</taxon>
        <taxon>Fusobacteriia</taxon>
        <taxon>Fusobacteriales</taxon>
        <taxon>Leptotrichiaceae</taxon>
        <taxon>Leptotrichia</taxon>
    </lineage>
</organism>
<gene>
    <name evidence="2" type="ORF">JMUB3870_0385</name>
</gene>
<dbReference type="SUPFAM" id="SSF52540">
    <property type="entry name" value="P-loop containing nucleoside triphosphate hydrolases"/>
    <property type="match status" value="1"/>
</dbReference>
<dbReference type="AlphaFoldDB" id="A0A510JY25"/>
<dbReference type="EMBL" id="AP019831">
    <property type="protein sequence ID" value="BBM44278.1"/>
    <property type="molecule type" value="Genomic_DNA"/>
</dbReference>
<evidence type="ECO:0000259" key="1">
    <source>
        <dbReference type="Pfam" id="PF13175"/>
    </source>
</evidence>